<keyword evidence="1" id="KW-0808">Transferase</keyword>
<dbReference type="EMBL" id="JBHSWW010000183">
    <property type="protein sequence ID" value="MFC6754041.1"/>
    <property type="molecule type" value="Genomic_DNA"/>
</dbReference>
<reference evidence="1 2" key="1">
    <citation type="journal article" date="2019" name="Int. J. Syst. Evol. Microbiol.">
        <title>The Global Catalogue of Microorganisms (GCM) 10K type strain sequencing project: providing services to taxonomists for standard genome sequencing and annotation.</title>
        <authorList>
            <consortium name="The Broad Institute Genomics Platform"/>
            <consortium name="The Broad Institute Genome Sequencing Center for Infectious Disease"/>
            <person name="Wu L."/>
            <person name="Ma J."/>
        </authorList>
    </citation>
    <scope>NUCLEOTIDE SEQUENCE [LARGE SCALE GENOMIC DNA]</scope>
    <source>
        <strain evidence="1 2">CGMCC 1.3239</strain>
    </source>
</reference>
<keyword evidence="2" id="KW-1185">Reference proteome</keyword>
<feature type="non-terminal residue" evidence="1">
    <location>
        <position position="43"/>
    </location>
</feature>
<evidence type="ECO:0000313" key="1">
    <source>
        <dbReference type="EMBL" id="MFC6754041.1"/>
    </source>
</evidence>
<dbReference type="AlphaFoldDB" id="A0ABD5SCR5"/>
<accession>A0ABD5SCR5</accession>
<protein>
    <submittedName>
        <fullName evidence="1">Glycosyl transferase family 1</fullName>
    </submittedName>
</protein>
<organism evidence="1 2">
    <name type="scientific">Halorubrum tibetense</name>
    <dbReference type="NCBI Taxonomy" id="175631"/>
    <lineage>
        <taxon>Archaea</taxon>
        <taxon>Methanobacteriati</taxon>
        <taxon>Methanobacteriota</taxon>
        <taxon>Stenosarchaea group</taxon>
        <taxon>Halobacteria</taxon>
        <taxon>Halobacteriales</taxon>
        <taxon>Haloferacaceae</taxon>
        <taxon>Halorubrum</taxon>
    </lineage>
</organism>
<proteinExistence type="predicted"/>
<name>A0ABD5SCR5_9EURY</name>
<comment type="caution">
    <text evidence="1">The sequence shown here is derived from an EMBL/GenBank/DDBJ whole genome shotgun (WGS) entry which is preliminary data.</text>
</comment>
<dbReference type="Proteomes" id="UP001596442">
    <property type="component" value="Unassembled WGS sequence"/>
</dbReference>
<sequence>MRVAFVSLFTPGHGDTPARARTRRIASGLAARGHDVVWLCARW</sequence>
<dbReference type="GO" id="GO:0016740">
    <property type="term" value="F:transferase activity"/>
    <property type="evidence" value="ECO:0007669"/>
    <property type="project" value="UniProtKB-KW"/>
</dbReference>
<evidence type="ECO:0000313" key="2">
    <source>
        <dbReference type="Proteomes" id="UP001596442"/>
    </source>
</evidence>
<gene>
    <name evidence="1" type="ORF">ACFQEU_11300</name>
</gene>